<dbReference type="RefSeq" id="XP_013757245.1">
    <property type="nucleotide sequence ID" value="XM_013901791.1"/>
</dbReference>
<dbReference type="PROSITE" id="PS50012">
    <property type="entry name" value="RCC1_3"/>
    <property type="match status" value="2"/>
</dbReference>
<keyword evidence="5" id="KW-1185">Reference proteome</keyword>
<feature type="repeat" description="RCC1" evidence="2">
    <location>
        <begin position="188"/>
        <end position="246"/>
    </location>
</feature>
<dbReference type="Pfam" id="PF00415">
    <property type="entry name" value="RCC1"/>
    <property type="match status" value="1"/>
</dbReference>
<feature type="compositionally biased region" description="Acidic residues" evidence="3">
    <location>
        <begin position="401"/>
        <end position="412"/>
    </location>
</feature>
<dbReference type="PROSITE" id="PS00626">
    <property type="entry name" value="RCC1_2"/>
    <property type="match status" value="1"/>
</dbReference>
<feature type="repeat" description="RCC1" evidence="2">
    <location>
        <begin position="270"/>
        <end position="322"/>
    </location>
</feature>
<accession>A0A0L0DCN4</accession>
<evidence type="ECO:0000313" key="4">
    <source>
        <dbReference type="EMBL" id="KNC50082.1"/>
    </source>
</evidence>
<feature type="region of interest" description="Disordered" evidence="3">
    <location>
        <begin position="467"/>
        <end position="528"/>
    </location>
</feature>
<dbReference type="AlphaFoldDB" id="A0A0L0DCN4"/>
<dbReference type="EMBL" id="GL349459">
    <property type="protein sequence ID" value="KNC50082.1"/>
    <property type="molecule type" value="Genomic_DNA"/>
</dbReference>
<dbReference type="InterPro" id="IPR009091">
    <property type="entry name" value="RCC1/BLIP-II"/>
</dbReference>
<dbReference type="GeneID" id="25565166"/>
<name>A0A0L0DCN4_THETB</name>
<dbReference type="SUPFAM" id="SSF50985">
    <property type="entry name" value="RCC1/BLIP-II"/>
    <property type="match status" value="1"/>
</dbReference>
<sequence>MPRILQQFELACVVKVAVASFFSLALTRAGQVYLWGQEVSDGAHESWYGHDLEGYPAQPEVLQGDLADLRITEIATSTPGGMGTLCGVVADGTAWVWASDGEVQVTTTRIEGVTSVSVIVLGDEVGAVLTSDGAVFTFDVRVLVDPYGGPAGAGPPSIMATRVETLVGKCVVQLAAGSTYLAALDADHNMYTWGSQSPHSNGGYLGHGAKYVDPELDSEPRLVEALAGRVRAISAGWIHTMAVDVEALQGVDVMAVSNSRGNEAAISTDNKVYTWGGPRFGGQFHSDTPSPLTNFIPLYRNGVAQIQQIACGRFHTVLVTRVRLTLVELCLRHIAYNASHFADNEIDYLPLELQDLLHRFCLDRRLPTRRPLTAEERAQIRVRRDEFSFFEGASDPEYEYAYEYPSSDDDSGGEGPADTRTRTRVRTRIGRRRMRRGRNQRRGGGGGGGISIQQLLSIVSRHPNLSLQANGDGSVSLVMAGSDDEGSDGENDDGGGGLFDIFQAFAASDDEQGSDPPYDPDLSSGSSS</sequence>
<dbReference type="OrthoDB" id="5370059at2759"/>
<evidence type="ECO:0000256" key="2">
    <source>
        <dbReference type="PROSITE-ProRule" id="PRU00235"/>
    </source>
</evidence>
<dbReference type="PANTHER" id="PTHR22870:SF408">
    <property type="entry name" value="OS09G0560450 PROTEIN"/>
    <property type="match status" value="1"/>
</dbReference>
<feature type="region of interest" description="Disordered" evidence="3">
    <location>
        <begin position="401"/>
        <end position="449"/>
    </location>
</feature>
<keyword evidence="1" id="KW-0677">Repeat</keyword>
<feature type="compositionally biased region" description="Basic residues" evidence="3">
    <location>
        <begin position="422"/>
        <end position="441"/>
    </location>
</feature>
<evidence type="ECO:0000256" key="3">
    <source>
        <dbReference type="SAM" id="MobiDB-lite"/>
    </source>
</evidence>
<dbReference type="InterPro" id="IPR000408">
    <property type="entry name" value="Reg_chr_condens"/>
</dbReference>
<evidence type="ECO:0000256" key="1">
    <source>
        <dbReference type="ARBA" id="ARBA00022737"/>
    </source>
</evidence>
<protein>
    <submittedName>
        <fullName evidence="4">BNR repeat domain-containing protein</fullName>
    </submittedName>
</protein>
<dbReference type="eggNOG" id="KOG1426">
    <property type="taxonomic scope" value="Eukaryota"/>
</dbReference>
<dbReference type="PANTHER" id="PTHR22870">
    <property type="entry name" value="REGULATOR OF CHROMOSOME CONDENSATION"/>
    <property type="match status" value="1"/>
</dbReference>
<evidence type="ECO:0000313" key="5">
    <source>
        <dbReference type="Proteomes" id="UP000054408"/>
    </source>
</evidence>
<dbReference type="STRING" id="461836.A0A0L0DCN4"/>
<feature type="compositionally biased region" description="Acidic residues" evidence="3">
    <location>
        <begin position="482"/>
        <end position="493"/>
    </location>
</feature>
<reference evidence="4 5" key="1">
    <citation type="submission" date="2010-05" db="EMBL/GenBank/DDBJ databases">
        <title>The Genome Sequence of Thecamonas trahens ATCC 50062.</title>
        <authorList>
            <consortium name="The Broad Institute Genome Sequencing Platform"/>
            <person name="Russ C."/>
            <person name="Cuomo C."/>
            <person name="Shea T."/>
            <person name="Young S.K."/>
            <person name="Zeng Q."/>
            <person name="Koehrsen M."/>
            <person name="Haas B."/>
            <person name="Borodovsky M."/>
            <person name="Guigo R."/>
            <person name="Alvarado L."/>
            <person name="Berlin A."/>
            <person name="Bochicchio J."/>
            <person name="Borenstein D."/>
            <person name="Chapman S."/>
            <person name="Chen Z."/>
            <person name="Freedman E."/>
            <person name="Gellesch M."/>
            <person name="Goldberg J."/>
            <person name="Griggs A."/>
            <person name="Gujja S."/>
            <person name="Heilman E."/>
            <person name="Heiman D."/>
            <person name="Hepburn T."/>
            <person name="Howarth C."/>
            <person name="Jen D."/>
            <person name="Larson L."/>
            <person name="Mehta T."/>
            <person name="Park D."/>
            <person name="Pearson M."/>
            <person name="Roberts A."/>
            <person name="Saif S."/>
            <person name="Shenoy N."/>
            <person name="Sisk P."/>
            <person name="Stolte C."/>
            <person name="Sykes S."/>
            <person name="Thomson T."/>
            <person name="Walk T."/>
            <person name="White J."/>
            <person name="Yandava C."/>
            <person name="Burger G."/>
            <person name="Gray M.W."/>
            <person name="Holland P.W.H."/>
            <person name="King N."/>
            <person name="Lang F.B.F."/>
            <person name="Roger A.J."/>
            <person name="Ruiz-Trillo I."/>
            <person name="Lander E."/>
            <person name="Nusbaum C."/>
        </authorList>
    </citation>
    <scope>NUCLEOTIDE SEQUENCE [LARGE SCALE GENOMIC DNA]</scope>
    <source>
        <strain evidence="4 5">ATCC 50062</strain>
    </source>
</reference>
<gene>
    <name evidence="4" type="ORF">AMSG_05848</name>
</gene>
<dbReference type="Proteomes" id="UP000054408">
    <property type="component" value="Unassembled WGS sequence"/>
</dbReference>
<organism evidence="4 5">
    <name type="scientific">Thecamonas trahens ATCC 50062</name>
    <dbReference type="NCBI Taxonomy" id="461836"/>
    <lineage>
        <taxon>Eukaryota</taxon>
        <taxon>Apusozoa</taxon>
        <taxon>Apusomonadida</taxon>
        <taxon>Apusomonadidae</taxon>
        <taxon>Thecamonas</taxon>
    </lineage>
</organism>
<proteinExistence type="predicted"/>
<dbReference type="InterPro" id="IPR051210">
    <property type="entry name" value="Ub_ligase/GEF_domain"/>
</dbReference>
<dbReference type="Gene3D" id="2.130.10.30">
    <property type="entry name" value="Regulator of chromosome condensation 1/beta-lactamase-inhibitor protein II"/>
    <property type="match status" value="3"/>
</dbReference>